<evidence type="ECO:0000256" key="7">
    <source>
        <dbReference type="ARBA" id="ARBA00023224"/>
    </source>
</evidence>
<dbReference type="Proteomes" id="UP000694888">
    <property type="component" value="Unplaced"/>
</dbReference>
<evidence type="ECO:0000256" key="1">
    <source>
        <dbReference type="ARBA" id="ARBA00004141"/>
    </source>
</evidence>
<evidence type="ECO:0000256" key="9">
    <source>
        <dbReference type="SAM" id="Phobius"/>
    </source>
</evidence>
<comment type="subcellular location">
    <subcellularLocation>
        <location evidence="1">Membrane</location>
        <topology evidence="1">Multi-pass membrane protein</topology>
    </subcellularLocation>
</comment>
<proteinExistence type="predicted"/>
<dbReference type="InterPro" id="IPR000276">
    <property type="entry name" value="GPCR_Rhodpsn"/>
</dbReference>
<protein>
    <submittedName>
        <fullName evidence="12">fMet-Leu-Phe receptor-like</fullName>
    </submittedName>
</protein>
<keyword evidence="6" id="KW-0675">Receptor</keyword>
<evidence type="ECO:0000313" key="12">
    <source>
        <dbReference type="RefSeq" id="XP_005099361.1"/>
    </source>
</evidence>
<dbReference type="PROSITE" id="PS50262">
    <property type="entry name" value="G_PROTEIN_RECEP_F1_2"/>
    <property type="match status" value="1"/>
</dbReference>
<sequence length="373" mass="41494">MNYSVNITGSPSHNMSYDSGVMDNFAYNVLQYANACAAFLFSVLGIGTNVINVKTFIRMGLDDGVTVSFLGLSVSDLTVSMLNLCNSVSLFCHALERSLGHLFRLDPMWCVVFFTNLGTAIYVVTMLNTVFLALARCMCVVKPLHFKHAFTPMRSVVIIAVFNVFALVLYIPIFVHTGVTTEFSTDLNATRKVIWLSPDREKFKDGVLLISLTIVPFSSQFIVTFCVILLSWSLRKASKFRFTSSSASSGVTAAKQNGDNALDSSGPDEGKNPAKWRLTGKDLQVVRQVVLISTIFIVLNTPMVMLGLSGLLLAGFDASWSADRYVRLYYSGHFMRRVFEQVNSSVNIFIYYSYNTSFRTHFALAWGNKKDKS</sequence>
<feature type="transmembrane region" description="Helical" evidence="9">
    <location>
        <begin position="207"/>
        <end position="232"/>
    </location>
</feature>
<dbReference type="GeneID" id="101861364"/>
<dbReference type="SUPFAM" id="SSF81321">
    <property type="entry name" value="Family A G protein-coupled receptor-like"/>
    <property type="match status" value="1"/>
</dbReference>
<dbReference type="Pfam" id="PF00001">
    <property type="entry name" value="7tm_1"/>
    <property type="match status" value="1"/>
</dbReference>
<evidence type="ECO:0000259" key="10">
    <source>
        <dbReference type="PROSITE" id="PS50262"/>
    </source>
</evidence>
<keyword evidence="5 9" id="KW-0472">Membrane</keyword>
<evidence type="ECO:0000313" key="11">
    <source>
        <dbReference type="Proteomes" id="UP000694888"/>
    </source>
</evidence>
<dbReference type="InterPro" id="IPR017452">
    <property type="entry name" value="GPCR_Rhodpsn_7TM"/>
</dbReference>
<evidence type="ECO:0000256" key="4">
    <source>
        <dbReference type="ARBA" id="ARBA00023040"/>
    </source>
</evidence>
<dbReference type="PANTHER" id="PTHR24243">
    <property type="entry name" value="G-PROTEIN COUPLED RECEPTOR"/>
    <property type="match status" value="1"/>
</dbReference>
<feature type="compositionally biased region" description="Polar residues" evidence="8">
    <location>
        <begin position="250"/>
        <end position="263"/>
    </location>
</feature>
<feature type="transmembrane region" description="Helical" evidence="9">
    <location>
        <begin position="32"/>
        <end position="53"/>
    </location>
</feature>
<evidence type="ECO:0000256" key="3">
    <source>
        <dbReference type="ARBA" id="ARBA00022989"/>
    </source>
</evidence>
<feature type="domain" description="G-protein coupled receptors family 1 profile" evidence="10">
    <location>
        <begin position="48"/>
        <end position="351"/>
    </location>
</feature>
<dbReference type="PANTHER" id="PTHR24243:SF208">
    <property type="entry name" value="PYROKININ-1 RECEPTOR"/>
    <property type="match status" value="1"/>
</dbReference>
<feature type="transmembrane region" description="Helical" evidence="9">
    <location>
        <begin position="111"/>
        <end position="135"/>
    </location>
</feature>
<dbReference type="Gene3D" id="1.20.1070.10">
    <property type="entry name" value="Rhodopsin 7-helix transmembrane proteins"/>
    <property type="match status" value="1"/>
</dbReference>
<keyword evidence="3 9" id="KW-1133">Transmembrane helix</keyword>
<accession>A0ABM0JQS9</accession>
<keyword evidence="11" id="KW-1185">Reference proteome</keyword>
<dbReference type="RefSeq" id="XP_005099361.1">
    <property type="nucleotide sequence ID" value="XM_005099304.1"/>
</dbReference>
<feature type="transmembrane region" description="Helical" evidence="9">
    <location>
        <begin position="289"/>
        <end position="316"/>
    </location>
</feature>
<reference evidence="12" key="1">
    <citation type="submission" date="2025-08" db="UniProtKB">
        <authorList>
            <consortium name="RefSeq"/>
        </authorList>
    </citation>
    <scope>IDENTIFICATION</scope>
</reference>
<keyword evidence="4" id="KW-0297">G-protein coupled receptor</keyword>
<evidence type="ECO:0000256" key="2">
    <source>
        <dbReference type="ARBA" id="ARBA00022692"/>
    </source>
</evidence>
<gene>
    <name evidence="12" type="primary">LOC101861364</name>
</gene>
<evidence type="ECO:0000256" key="8">
    <source>
        <dbReference type="SAM" id="MobiDB-lite"/>
    </source>
</evidence>
<keyword evidence="2 9" id="KW-0812">Transmembrane</keyword>
<evidence type="ECO:0000256" key="5">
    <source>
        <dbReference type="ARBA" id="ARBA00023136"/>
    </source>
</evidence>
<feature type="transmembrane region" description="Helical" evidence="9">
    <location>
        <begin position="156"/>
        <end position="175"/>
    </location>
</feature>
<feature type="transmembrane region" description="Helical" evidence="9">
    <location>
        <begin position="65"/>
        <end position="91"/>
    </location>
</feature>
<name>A0ABM0JQS9_APLCA</name>
<organism evidence="11 12">
    <name type="scientific">Aplysia californica</name>
    <name type="common">California sea hare</name>
    <dbReference type="NCBI Taxonomy" id="6500"/>
    <lineage>
        <taxon>Eukaryota</taxon>
        <taxon>Metazoa</taxon>
        <taxon>Spiralia</taxon>
        <taxon>Lophotrochozoa</taxon>
        <taxon>Mollusca</taxon>
        <taxon>Gastropoda</taxon>
        <taxon>Heterobranchia</taxon>
        <taxon>Euthyneura</taxon>
        <taxon>Tectipleura</taxon>
        <taxon>Aplysiida</taxon>
        <taxon>Aplysioidea</taxon>
        <taxon>Aplysiidae</taxon>
        <taxon>Aplysia</taxon>
    </lineage>
</organism>
<feature type="region of interest" description="Disordered" evidence="8">
    <location>
        <begin position="250"/>
        <end position="273"/>
    </location>
</feature>
<evidence type="ECO:0000256" key="6">
    <source>
        <dbReference type="ARBA" id="ARBA00023170"/>
    </source>
</evidence>
<keyword evidence="7" id="KW-0807">Transducer</keyword>